<keyword evidence="5" id="KW-1133">Transmembrane helix</keyword>
<name>A0ABQ0KX76_MYCCL</name>
<sequence>MDLVLYLFLHLLPGLVCLTVFQHRAQIRPLFRLVLRLSLAFTAAYVGLISLFAVVSHLHHLLFTSHTKSFFSTWSETNNAAFYHSEMCSPGSFLRAASTTVVYLAEKYQKERHEDSTRLATTEIAAAEQALGPFQKVIERNLVEITKIRDSLTCPLCDKPYIRPQTLSPCGHTFDLTCLQTHFHTAPPSPFDLSHNLTRLPAREKRCPTCNTRTVAEPAPAWFVKMIVDTASPPDTKIVPMHEGDDADGDDTYRVDPWIGIYREKEIVPLVHRVATVFRRG</sequence>
<dbReference type="Gene3D" id="3.30.40.10">
    <property type="entry name" value="Zinc/RING finger domain, C3HC4 (zinc finger)"/>
    <property type="match status" value="1"/>
</dbReference>
<accession>A0ABQ0KX76</accession>
<evidence type="ECO:0000256" key="4">
    <source>
        <dbReference type="PROSITE-ProRule" id="PRU00175"/>
    </source>
</evidence>
<dbReference type="Pfam" id="PF00097">
    <property type="entry name" value="zf-C3HC4"/>
    <property type="match status" value="1"/>
</dbReference>
<dbReference type="InterPro" id="IPR018957">
    <property type="entry name" value="Znf_C3HC4_RING-type"/>
</dbReference>
<evidence type="ECO:0000256" key="5">
    <source>
        <dbReference type="SAM" id="Phobius"/>
    </source>
</evidence>
<proteinExistence type="predicted"/>
<organism evidence="7 8">
    <name type="scientific">Mycena chlorophos</name>
    <name type="common">Agaric fungus</name>
    <name type="synonym">Agaricus chlorophos</name>
    <dbReference type="NCBI Taxonomy" id="658473"/>
    <lineage>
        <taxon>Eukaryota</taxon>
        <taxon>Fungi</taxon>
        <taxon>Dikarya</taxon>
        <taxon>Basidiomycota</taxon>
        <taxon>Agaricomycotina</taxon>
        <taxon>Agaricomycetes</taxon>
        <taxon>Agaricomycetidae</taxon>
        <taxon>Agaricales</taxon>
        <taxon>Marasmiineae</taxon>
        <taxon>Mycenaceae</taxon>
        <taxon>Mycena</taxon>
    </lineage>
</organism>
<evidence type="ECO:0000256" key="1">
    <source>
        <dbReference type="ARBA" id="ARBA00022723"/>
    </source>
</evidence>
<protein>
    <recommendedName>
        <fullName evidence="6">RING-type domain-containing protein</fullName>
    </recommendedName>
</protein>
<dbReference type="Proteomes" id="UP000815677">
    <property type="component" value="Unassembled WGS sequence"/>
</dbReference>
<keyword evidence="2 4" id="KW-0863">Zinc-finger</keyword>
<evidence type="ECO:0000256" key="3">
    <source>
        <dbReference type="ARBA" id="ARBA00022833"/>
    </source>
</evidence>
<evidence type="ECO:0000259" key="6">
    <source>
        <dbReference type="PROSITE" id="PS50089"/>
    </source>
</evidence>
<gene>
    <name evidence="7" type="ORF">MCHLO_00976</name>
</gene>
<dbReference type="SMART" id="SM00184">
    <property type="entry name" value="RING"/>
    <property type="match status" value="1"/>
</dbReference>
<dbReference type="EMBL" id="DF838807">
    <property type="protein sequence ID" value="GAT43287.1"/>
    <property type="molecule type" value="Genomic_DNA"/>
</dbReference>
<feature type="domain" description="RING-type" evidence="6">
    <location>
        <begin position="154"/>
        <end position="211"/>
    </location>
</feature>
<dbReference type="InterPro" id="IPR001841">
    <property type="entry name" value="Znf_RING"/>
</dbReference>
<evidence type="ECO:0000256" key="2">
    <source>
        <dbReference type="ARBA" id="ARBA00022771"/>
    </source>
</evidence>
<evidence type="ECO:0000313" key="7">
    <source>
        <dbReference type="EMBL" id="GAT43287.1"/>
    </source>
</evidence>
<keyword evidence="1" id="KW-0479">Metal-binding</keyword>
<dbReference type="InterPro" id="IPR013083">
    <property type="entry name" value="Znf_RING/FYVE/PHD"/>
</dbReference>
<feature type="transmembrane region" description="Helical" evidence="5">
    <location>
        <begin position="6"/>
        <end position="21"/>
    </location>
</feature>
<keyword evidence="3" id="KW-0862">Zinc</keyword>
<reference evidence="7" key="1">
    <citation type="submission" date="2014-09" db="EMBL/GenBank/DDBJ databases">
        <title>Genome sequence of the luminous mushroom Mycena chlorophos for searching fungal bioluminescence genes.</title>
        <authorList>
            <person name="Tanaka Y."/>
            <person name="Kasuga D."/>
            <person name="Oba Y."/>
            <person name="Hase S."/>
            <person name="Sato K."/>
            <person name="Oba Y."/>
            <person name="Sakakibara Y."/>
        </authorList>
    </citation>
    <scope>NUCLEOTIDE SEQUENCE</scope>
</reference>
<keyword evidence="5" id="KW-0812">Transmembrane</keyword>
<keyword evidence="5" id="KW-0472">Membrane</keyword>
<feature type="transmembrane region" description="Helical" evidence="5">
    <location>
        <begin position="33"/>
        <end position="55"/>
    </location>
</feature>
<keyword evidence="8" id="KW-1185">Reference proteome</keyword>
<dbReference type="SUPFAM" id="SSF57850">
    <property type="entry name" value="RING/U-box"/>
    <property type="match status" value="1"/>
</dbReference>
<dbReference type="PROSITE" id="PS50089">
    <property type="entry name" value="ZF_RING_2"/>
    <property type="match status" value="1"/>
</dbReference>
<evidence type="ECO:0000313" key="8">
    <source>
        <dbReference type="Proteomes" id="UP000815677"/>
    </source>
</evidence>